<dbReference type="EMBL" id="CAJOBJ010226381">
    <property type="protein sequence ID" value="CAF5044812.1"/>
    <property type="molecule type" value="Genomic_DNA"/>
</dbReference>
<dbReference type="SUPFAM" id="SSF56219">
    <property type="entry name" value="DNase I-like"/>
    <property type="match status" value="1"/>
</dbReference>
<evidence type="ECO:0008006" key="4">
    <source>
        <dbReference type="Google" id="ProtNLM"/>
    </source>
</evidence>
<feature type="non-terminal residue" evidence="2">
    <location>
        <position position="144"/>
    </location>
</feature>
<evidence type="ECO:0000313" key="2">
    <source>
        <dbReference type="EMBL" id="CAF5044812.1"/>
    </source>
</evidence>
<comment type="caution">
    <text evidence="2">The sequence shown here is derived from an EMBL/GenBank/DDBJ whole genome shotgun (WGS) entry which is preliminary data.</text>
</comment>
<sequence>MNRQSTKFQDTVLKDESSRSDSTKTTTGEELRTSTSNAVTNDALEPNPKGSSKAQQYRHERNDQSFLKTQKIGTWNVRSMNQGRPTNLTIIQIYAPTTEAEESTITKFYMELQEILEDVPKKDAILIIGDWNAKVGDTEAPGIV</sequence>
<feature type="non-terminal residue" evidence="2">
    <location>
        <position position="1"/>
    </location>
</feature>
<dbReference type="Gene3D" id="3.60.10.10">
    <property type="entry name" value="Endonuclease/exonuclease/phosphatase"/>
    <property type="match status" value="1"/>
</dbReference>
<protein>
    <recommendedName>
        <fullName evidence="4">Endonuclease/exonuclease/phosphatase domain-containing protein</fullName>
    </recommendedName>
</protein>
<reference evidence="2" key="1">
    <citation type="submission" date="2021-02" db="EMBL/GenBank/DDBJ databases">
        <authorList>
            <person name="Nowell W R."/>
        </authorList>
    </citation>
    <scope>NUCLEOTIDE SEQUENCE</scope>
</reference>
<proteinExistence type="predicted"/>
<gene>
    <name evidence="2" type="ORF">GIL414_LOCUS59628</name>
</gene>
<dbReference type="InterPro" id="IPR036691">
    <property type="entry name" value="Endo/exonu/phosph_ase_sf"/>
</dbReference>
<organism evidence="2 3">
    <name type="scientific">Rotaria magnacalcarata</name>
    <dbReference type="NCBI Taxonomy" id="392030"/>
    <lineage>
        <taxon>Eukaryota</taxon>
        <taxon>Metazoa</taxon>
        <taxon>Spiralia</taxon>
        <taxon>Gnathifera</taxon>
        <taxon>Rotifera</taxon>
        <taxon>Eurotatoria</taxon>
        <taxon>Bdelloidea</taxon>
        <taxon>Philodinida</taxon>
        <taxon>Philodinidae</taxon>
        <taxon>Rotaria</taxon>
    </lineage>
</organism>
<evidence type="ECO:0000256" key="1">
    <source>
        <dbReference type="SAM" id="MobiDB-lite"/>
    </source>
</evidence>
<feature type="region of interest" description="Disordered" evidence="1">
    <location>
        <begin position="1"/>
        <end position="65"/>
    </location>
</feature>
<dbReference type="AlphaFoldDB" id="A0A8S3DTH4"/>
<dbReference type="Proteomes" id="UP000681720">
    <property type="component" value="Unassembled WGS sequence"/>
</dbReference>
<feature type="compositionally biased region" description="Basic and acidic residues" evidence="1">
    <location>
        <begin position="12"/>
        <end position="32"/>
    </location>
</feature>
<evidence type="ECO:0000313" key="3">
    <source>
        <dbReference type="Proteomes" id="UP000681720"/>
    </source>
</evidence>
<name>A0A8S3DTH4_9BILA</name>
<accession>A0A8S3DTH4</accession>